<feature type="transmembrane region" description="Helical" evidence="1">
    <location>
        <begin position="12"/>
        <end position="31"/>
    </location>
</feature>
<name>A0A1H7SA29_OLID1</name>
<protein>
    <submittedName>
        <fullName evidence="3">Predicted hydrolase of the alpha/beta-hydrolase fold</fullName>
    </submittedName>
</protein>
<evidence type="ECO:0000313" key="3">
    <source>
        <dbReference type="EMBL" id="SEL69470.1"/>
    </source>
</evidence>
<dbReference type="Proteomes" id="UP000199421">
    <property type="component" value="Unassembled WGS sequence"/>
</dbReference>
<dbReference type="RefSeq" id="WP_093326291.1">
    <property type="nucleotide sequence ID" value="NZ_FOAF01000003.1"/>
</dbReference>
<keyword evidence="3" id="KW-0378">Hydrolase</keyword>
<dbReference type="Pfam" id="PF12695">
    <property type="entry name" value="Abhydrolase_5"/>
    <property type="match status" value="1"/>
</dbReference>
<evidence type="ECO:0000313" key="4">
    <source>
        <dbReference type="Proteomes" id="UP000199421"/>
    </source>
</evidence>
<evidence type="ECO:0000259" key="2">
    <source>
        <dbReference type="Pfam" id="PF12695"/>
    </source>
</evidence>
<keyword evidence="1" id="KW-0812">Transmembrane</keyword>
<dbReference type="InterPro" id="IPR029059">
    <property type="entry name" value="AB_hydrolase_5"/>
</dbReference>
<dbReference type="STRING" id="407022.SAMN05661044_03143"/>
<dbReference type="Gene3D" id="3.40.50.1820">
    <property type="entry name" value="alpha/beta hydrolase"/>
    <property type="match status" value="1"/>
</dbReference>
<gene>
    <name evidence="3" type="ORF">SAMN05661044_03143</name>
</gene>
<dbReference type="EMBL" id="FOAF01000003">
    <property type="protein sequence ID" value="SEL69470.1"/>
    <property type="molecule type" value="Genomic_DNA"/>
</dbReference>
<keyword evidence="4" id="KW-1185">Reference proteome</keyword>
<dbReference type="SUPFAM" id="SSF53474">
    <property type="entry name" value="alpha/beta-Hydrolases"/>
    <property type="match status" value="1"/>
</dbReference>
<dbReference type="GO" id="GO:0016787">
    <property type="term" value="F:hydrolase activity"/>
    <property type="evidence" value="ECO:0007669"/>
    <property type="project" value="UniProtKB-KW"/>
</dbReference>
<organism evidence="3 4">
    <name type="scientific">Olivibacter domesticus</name>
    <name type="common">Pseudosphingobacterium domesticum</name>
    <dbReference type="NCBI Taxonomy" id="407022"/>
    <lineage>
        <taxon>Bacteria</taxon>
        <taxon>Pseudomonadati</taxon>
        <taxon>Bacteroidota</taxon>
        <taxon>Sphingobacteriia</taxon>
        <taxon>Sphingobacteriales</taxon>
        <taxon>Sphingobacteriaceae</taxon>
        <taxon>Olivibacter</taxon>
    </lineage>
</organism>
<dbReference type="OrthoDB" id="59888at2"/>
<dbReference type="InterPro" id="IPR029058">
    <property type="entry name" value="AB_hydrolase_fold"/>
</dbReference>
<reference evidence="4" key="1">
    <citation type="submission" date="2016-10" db="EMBL/GenBank/DDBJ databases">
        <authorList>
            <person name="Varghese N."/>
            <person name="Submissions S."/>
        </authorList>
    </citation>
    <scope>NUCLEOTIDE SEQUENCE [LARGE SCALE GENOMIC DNA]</scope>
    <source>
        <strain evidence="4">DSM 18733</strain>
    </source>
</reference>
<evidence type="ECO:0000256" key="1">
    <source>
        <dbReference type="SAM" id="Phobius"/>
    </source>
</evidence>
<sequence length="256" mass="28630">MTNKARKRSFWKVFRTIWICLGLIFVGWMVYSYQAKDLPPDTFVSDGQVKVSNTADVISFTPNKAYTRVLIFYPGAMVDPKAYAPLCRSIAAQGLQVHIFKMPWRMANLGYNKPEELGLFKDNTKTYILAGHSQGAKMAAQFVFENPSYISKLILMGTTHPRDIDMSALTIPILKISGSMDGVASLRDVMANKTMLPDSTKFATIEGGNHAQFGYYGFQLGDSRANISREAQQKLVLEKIMNFIGSTENDPNSQNE</sequence>
<dbReference type="AlphaFoldDB" id="A0A1H7SA29"/>
<accession>A0A1H7SA29</accession>
<keyword evidence="1" id="KW-0472">Membrane</keyword>
<proteinExistence type="predicted"/>
<keyword evidence="1" id="KW-1133">Transmembrane helix</keyword>
<feature type="domain" description="Alpha/beta hydrolase fold-5" evidence="2">
    <location>
        <begin position="70"/>
        <end position="233"/>
    </location>
</feature>